<evidence type="ECO:0000313" key="3">
    <source>
        <dbReference type="EMBL" id="ELY23308.1"/>
    </source>
</evidence>
<gene>
    <name evidence="3" type="ORF">C498_19624</name>
</gene>
<keyword evidence="2" id="KW-1133">Transmembrane helix</keyword>
<keyword evidence="2" id="KW-0812">Transmembrane</keyword>
<accession>A0A384L405</accession>
<feature type="transmembrane region" description="Helical" evidence="2">
    <location>
        <begin position="157"/>
        <end position="176"/>
    </location>
</feature>
<proteinExistence type="predicted"/>
<dbReference type="InterPro" id="IPR058376">
    <property type="entry name" value="DUF8063"/>
</dbReference>
<sequence length="191" mass="20090">MRRTIITLVILIAVVSPALVGTVAAQESTNSTTTTAPSTTPEATQTIELSPTTRIKSWSFSNGTFSLVVEADIPTRIAITDAGELSRILSEGDGAAAGKARVRRMTLTPGTTVVKFRAESVGDASAITVSSSNADGIVAIRSDAIKTGNPPVEYGTVQTLLASTAVAAAGGTFLWVRKKRNEKQLEVEREW</sequence>
<reference evidence="4" key="1">
    <citation type="submission" date="2012-11" db="EMBL/GenBank/DDBJ databases">
        <authorList>
            <person name="Becker E.A."/>
            <person name="Seitzer P."/>
            <person name="Tritt A."/>
            <person name="Larsen D."/>
            <person name="Yao A."/>
            <person name="Wu D."/>
            <person name="Darling A."/>
            <person name="Eisen J.A."/>
            <person name="Facciotti M.T."/>
        </authorList>
    </citation>
    <scope>NUCLEOTIDE SEQUENCE [LARGE SCALE GENOMIC DNA]</scope>
    <source>
        <strain evidence="4">ATCC 29605 / DSM 3757 / JCM 8879 / NBRC 14742 / NCIMB 2012 / VKM B-1768 / DS2</strain>
    </source>
</reference>
<organism evidence="3 4">
    <name type="scientific">Haloferax volcanii (strain ATCC 29605 / DSM 3757 / JCM 8879 / NBRC 14742 / NCIMB 2012 / VKM B-1768 / DS2)</name>
    <name type="common">Halobacterium volcanii</name>
    <dbReference type="NCBI Taxonomy" id="309800"/>
    <lineage>
        <taxon>Archaea</taxon>
        <taxon>Methanobacteriati</taxon>
        <taxon>Methanobacteriota</taxon>
        <taxon>Stenosarchaea group</taxon>
        <taxon>Halobacteria</taxon>
        <taxon>Halobacteriales</taxon>
        <taxon>Haloferacaceae</taxon>
        <taxon>Haloferax</taxon>
    </lineage>
</organism>
<comment type="caution">
    <text evidence="3">The sequence shown here is derived from an EMBL/GenBank/DDBJ whole genome shotgun (WGS) entry which is preliminary data.</text>
</comment>
<name>A0A384L405_HALVD</name>
<evidence type="ECO:0000313" key="4">
    <source>
        <dbReference type="Proteomes" id="UP000011532"/>
    </source>
</evidence>
<evidence type="ECO:0000256" key="2">
    <source>
        <dbReference type="SAM" id="Phobius"/>
    </source>
</evidence>
<evidence type="ECO:0000256" key="1">
    <source>
        <dbReference type="SAM" id="MobiDB-lite"/>
    </source>
</evidence>
<protein>
    <submittedName>
        <fullName evidence="3">Uncharacterized protein</fullName>
    </submittedName>
</protein>
<feature type="region of interest" description="Disordered" evidence="1">
    <location>
        <begin position="25"/>
        <end position="44"/>
    </location>
</feature>
<dbReference type="Proteomes" id="UP000011532">
    <property type="component" value="Unassembled WGS sequence"/>
</dbReference>
<dbReference type="Pfam" id="PF26259">
    <property type="entry name" value="DUF8063"/>
    <property type="match status" value="1"/>
</dbReference>
<keyword evidence="2" id="KW-0472">Membrane</keyword>
<reference evidence="3 4" key="2">
    <citation type="journal article" date="2014" name="PLoS Genet.">
        <title>Phylogenetically driven sequencing of extremely halophilic archaea reveals strategies for static and dynamic osmo-response.</title>
        <authorList>
            <person name="Becker E.A."/>
            <person name="Seitzer P.M."/>
            <person name="Tritt A."/>
            <person name="Larsen D."/>
            <person name="Krusor M."/>
            <person name="Yao A.I."/>
            <person name="Wu D."/>
            <person name="Madern D."/>
            <person name="Eisen J.A."/>
            <person name="Darling A.E."/>
            <person name="Facciotti M.T."/>
        </authorList>
    </citation>
    <scope>NUCLEOTIDE SEQUENCE [LARGE SCALE GENOMIC DNA]</scope>
    <source>
        <strain evidence="4">ATCC 29605 / DSM 3757 / JCM 8879 / NBRC 14742 / NCIMB 2012 / VKM B-1768 / DS2</strain>
    </source>
</reference>
<dbReference type="OrthoDB" id="292645at2157"/>
<dbReference type="GeneID" id="8925140"/>
<dbReference type="AlphaFoldDB" id="A0A384L405"/>
<dbReference type="EMBL" id="AOHU01000109">
    <property type="protein sequence ID" value="ELY23308.1"/>
    <property type="molecule type" value="Genomic_DNA"/>
</dbReference>
<dbReference type="RefSeq" id="WP_004045403.1">
    <property type="nucleotide sequence ID" value="NC_013967.1"/>
</dbReference>